<proteinExistence type="predicted"/>
<evidence type="ECO:0000313" key="2">
    <source>
        <dbReference type="Proteomes" id="UP000772181"/>
    </source>
</evidence>
<evidence type="ECO:0000313" key="1">
    <source>
        <dbReference type="EMBL" id="MBI4595943.1"/>
    </source>
</evidence>
<sequence length="151" mass="17120">MKITRKSDYAVRCVLFLLSKPDGLANVIDISRQMHIPKSFLAKILQQLLGAGIVESIRGIKGGFRSAKKPEDISLYDVIKAVGDPVVMNVCAVDKKMCALSQTCSVHPVWVDLRDMVEKYLKKVNFACLVDQYRQRPEQYLGRRNHERLSV</sequence>
<accession>A0A933GM86</accession>
<name>A0A933GM86_UNCTE</name>
<dbReference type="InterPro" id="IPR000944">
    <property type="entry name" value="Tscrpt_reg_Rrf2"/>
</dbReference>
<comment type="caution">
    <text evidence="1">The sequence shown here is derived from an EMBL/GenBank/DDBJ whole genome shotgun (WGS) entry which is preliminary data.</text>
</comment>
<organism evidence="1 2">
    <name type="scientific">Tectimicrobiota bacterium</name>
    <dbReference type="NCBI Taxonomy" id="2528274"/>
    <lineage>
        <taxon>Bacteria</taxon>
        <taxon>Pseudomonadati</taxon>
        <taxon>Nitrospinota/Tectimicrobiota group</taxon>
        <taxon>Candidatus Tectimicrobiota</taxon>
    </lineage>
</organism>
<dbReference type="GO" id="GO:0005829">
    <property type="term" value="C:cytosol"/>
    <property type="evidence" value="ECO:0007669"/>
    <property type="project" value="TreeGrafter"/>
</dbReference>
<dbReference type="PROSITE" id="PS51197">
    <property type="entry name" value="HTH_RRF2_2"/>
    <property type="match status" value="1"/>
</dbReference>
<gene>
    <name evidence="1" type="ORF">HY730_06140</name>
</gene>
<dbReference type="GO" id="GO:0003700">
    <property type="term" value="F:DNA-binding transcription factor activity"/>
    <property type="evidence" value="ECO:0007669"/>
    <property type="project" value="TreeGrafter"/>
</dbReference>
<dbReference type="PANTHER" id="PTHR33221:SF2">
    <property type="entry name" value="TRANSCRIPTIONAL REGULATOR"/>
    <property type="match status" value="1"/>
</dbReference>
<protein>
    <submittedName>
        <fullName evidence="1">Rrf2 family transcriptional regulator</fullName>
    </submittedName>
</protein>
<reference evidence="1" key="1">
    <citation type="submission" date="2020-07" db="EMBL/GenBank/DDBJ databases">
        <title>Huge and variable diversity of episymbiotic CPR bacteria and DPANN archaea in groundwater ecosystems.</title>
        <authorList>
            <person name="He C.Y."/>
            <person name="Keren R."/>
            <person name="Whittaker M."/>
            <person name="Farag I.F."/>
            <person name="Doudna J."/>
            <person name="Cate J.H.D."/>
            <person name="Banfield J.F."/>
        </authorList>
    </citation>
    <scope>NUCLEOTIDE SEQUENCE</scope>
    <source>
        <strain evidence="1">NC_groundwater_1482_Ag_S-0.65um_47_24</strain>
    </source>
</reference>
<dbReference type="AlphaFoldDB" id="A0A933GM86"/>
<dbReference type="SUPFAM" id="SSF46785">
    <property type="entry name" value="Winged helix' DNA-binding domain"/>
    <property type="match status" value="1"/>
</dbReference>
<dbReference type="Gene3D" id="1.10.10.10">
    <property type="entry name" value="Winged helix-like DNA-binding domain superfamily/Winged helix DNA-binding domain"/>
    <property type="match status" value="1"/>
</dbReference>
<dbReference type="PANTHER" id="PTHR33221">
    <property type="entry name" value="WINGED HELIX-TURN-HELIX TRANSCRIPTIONAL REGULATOR, RRF2 FAMILY"/>
    <property type="match status" value="1"/>
</dbReference>
<dbReference type="InterPro" id="IPR036390">
    <property type="entry name" value="WH_DNA-bd_sf"/>
</dbReference>
<dbReference type="NCBIfam" id="TIGR00738">
    <property type="entry name" value="rrf2_super"/>
    <property type="match status" value="1"/>
</dbReference>
<dbReference type="InterPro" id="IPR036388">
    <property type="entry name" value="WH-like_DNA-bd_sf"/>
</dbReference>
<dbReference type="EMBL" id="JACQWF010000272">
    <property type="protein sequence ID" value="MBI4595943.1"/>
    <property type="molecule type" value="Genomic_DNA"/>
</dbReference>
<dbReference type="Proteomes" id="UP000772181">
    <property type="component" value="Unassembled WGS sequence"/>
</dbReference>
<dbReference type="Pfam" id="PF02082">
    <property type="entry name" value="Rrf2"/>
    <property type="match status" value="1"/>
</dbReference>